<gene>
    <name evidence="5" type="ORF">JI741_10670</name>
</gene>
<dbReference type="CDD" id="cd00831">
    <property type="entry name" value="CHS_like"/>
    <property type="match status" value="1"/>
</dbReference>
<evidence type="ECO:0000256" key="2">
    <source>
        <dbReference type="ARBA" id="ARBA00022679"/>
    </source>
</evidence>
<name>A0ABS1KQU4_9BACT</name>
<evidence type="ECO:0000313" key="6">
    <source>
        <dbReference type="Proteomes" id="UP000613030"/>
    </source>
</evidence>
<proteinExistence type="inferred from homology"/>
<feature type="domain" description="Chalcone/stilbene synthase C-terminal" evidence="4">
    <location>
        <begin position="232"/>
        <end position="363"/>
    </location>
</feature>
<dbReference type="SUPFAM" id="SSF53901">
    <property type="entry name" value="Thiolase-like"/>
    <property type="match status" value="2"/>
</dbReference>
<evidence type="ECO:0000313" key="5">
    <source>
        <dbReference type="EMBL" id="MBL0741683.1"/>
    </source>
</evidence>
<keyword evidence="6" id="KW-1185">Reference proteome</keyword>
<organism evidence="5 6">
    <name type="scientific">Chryseolinea lacunae</name>
    <dbReference type="NCBI Taxonomy" id="2801331"/>
    <lineage>
        <taxon>Bacteria</taxon>
        <taxon>Pseudomonadati</taxon>
        <taxon>Bacteroidota</taxon>
        <taxon>Cytophagia</taxon>
        <taxon>Cytophagales</taxon>
        <taxon>Fulvivirgaceae</taxon>
        <taxon>Chryseolinea</taxon>
    </lineage>
</organism>
<evidence type="ECO:0000259" key="4">
    <source>
        <dbReference type="Pfam" id="PF02797"/>
    </source>
</evidence>
<dbReference type="Pfam" id="PF00195">
    <property type="entry name" value="Chal_sti_synt_N"/>
    <property type="match status" value="1"/>
</dbReference>
<dbReference type="InterPro" id="IPR016039">
    <property type="entry name" value="Thiolase-like"/>
</dbReference>
<comment type="similarity">
    <text evidence="1">Belongs to the thiolase-like superfamily. Chalcone/stilbene synthases family.</text>
</comment>
<evidence type="ECO:0000256" key="1">
    <source>
        <dbReference type="ARBA" id="ARBA00005531"/>
    </source>
</evidence>
<dbReference type="Pfam" id="PF02797">
    <property type="entry name" value="Chal_sti_synt_C"/>
    <property type="match status" value="1"/>
</dbReference>
<dbReference type="InterPro" id="IPR001099">
    <property type="entry name" value="Chalcone/stilbene_synt_N"/>
</dbReference>
<reference evidence="5 6" key="1">
    <citation type="submission" date="2021-01" db="EMBL/GenBank/DDBJ databases">
        <title>Chryseolinea sp. Jin1 Genome sequencing and assembly.</title>
        <authorList>
            <person name="Kim I."/>
        </authorList>
    </citation>
    <scope>NUCLEOTIDE SEQUENCE [LARGE SCALE GENOMIC DNA]</scope>
    <source>
        <strain evidence="5 6">Jin1</strain>
    </source>
</reference>
<comment type="caution">
    <text evidence="5">The sequence shown here is derived from an EMBL/GenBank/DDBJ whole genome shotgun (WGS) entry which is preliminary data.</text>
</comment>
<feature type="domain" description="Chalcone/stilbene synthase N-terminal" evidence="3">
    <location>
        <begin position="3"/>
        <end position="213"/>
    </location>
</feature>
<sequence length="367" mass="40442">MSHITAIGTANPPHRFTQTQIADFMVRAMQLSYEDSRRLRAIFNASGIAHRHSVLDDYGRDNGFTFYSNAEDFEPFPSTAKRLETFRKHALTLSTASIRNMLQQRPGFDVKSITHLIVVCCTGMYAPGLDVDLVKALGLSTQVQRTGINFMGCYAAFNAMKVADAFCKSDPHAKVLVVCTELCSLHFQKVATDDNLLANALFADGSAALLMEAQTTASLSLRPESFCNELAMEGENDMAWAIGDLGFEMKLSTYVPDIIKSGIARLTASLLERIDKQLADIQFFAIHPGGKKILESIEQALGLDKIANEPAYRVLNQFGNMSSPTVLFVLHDIVGKLTHEHHGQHILSFAFGPGLTLESMILKIETH</sequence>
<dbReference type="PANTHER" id="PTHR11877">
    <property type="entry name" value="HYDROXYMETHYLGLUTARYL-COA SYNTHASE"/>
    <property type="match status" value="1"/>
</dbReference>
<evidence type="ECO:0000259" key="3">
    <source>
        <dbReference type="Pfam" id="PF00195"/>
    </source>
</evidence>
<protein>
    <submittedName>
        <fullName evidence="5">Type III polyketide synthase</fullName>
    </submittedName>
</protein>
<dbReference type="RefSeq" id="WP_202009051.1">
    <property type="nucleotide sequence ID" value="NZ_JAERRB010000003.1"/>
</dbReference>
<accession>A0ABS1KQU4</accession>
<dbReference type="Gene3D" id="3.40.47.10">
    <property type="match status" value="2"/>
</dbReference>
<dbReference type="PANTHER" id="PTHR11877:SF46">
    <property type="entry name" value="TYPE III POLYKETIDE SYNTHASE A"/>
    <property type="match status" value="1"/>
</dbReference>
<dbReference type="PIRSF" id="PIRSF000451">
    <property type="entry name" value="PKS_III"/>
    <property type="match status" value="1"/>
</dbReference>
<dbReference type="InterPro" id="IPR011141">
    <property type="entry name" value="Polyketide_synthase_type-III"/>
</dbReference>
<dbReference type="InterPro" id="IPR012328">
    <property type="entry name" value="Chalcone/stilbene_synt_C"/>
</dbReference>
<dbReference type="EMBL" id="JAERRB010000003">
    <property type="protein sequence ID" value="MBL0741683.1"/>
    <property type="molecule type" value="Genomic_DNA"/>
</dbReference>
<dbReference type="Proteomes" id="UP000613030">
    <property type="component" value="Unassembled WGS sequence"/>
</dbReference>
<keyword evidence="2" id="KW-0808">Transferase</keyword>